<reference evidence="14 15" key="1">
    <citation type="journal article" date="2022" name="Int. J. Syst. Evol. Microbiol.">
        <title>Apilactobacillus apisilvae sp. nov., Nicolia spurrieriana gen. nov. sp. nov., Bombilactobacillus folatiphilus sp. nov. and Bombilactobacillus thymidiniphilus sp. nov., four new lactic acid bacterial isolates from stingless bees Tetragonula carbonaria and Austroplebeia australis.</title>
        <authorList>
            <person name="Oliphant S.A."/>
            <person name="Watson-Haigh N.S."/>
            <person name="Sumby K.M."/>
            <person name="Gardner J."/>
            <person name="Groom S."/>
            <person name="Jiranek V."/>
        </authorList>
    </citation>
    <scope>NUCLEOTIDE SEQUENCE [LARGE SCALE GENOMIC DNA]</scope>
    <source>
        <strain evidence="14 15">SG4_A1</strain>
    </source>
</reference>
<keyword evidence="8 11" id="KW-1133">Transmembrane helix</keyword>
<feature type="transmembrane region" description="Helical" evidence="11">
    <location>
        <begin position="416"/>
        <end position="434"/>
    </location>
</feature>
<comment type="catalytic activity">
    <reaction evidence="11">
        <text>K(+)(in) + H(+)(in) = K(+)(out) + H(+)(out)</text>
        <dbReference type="Rhea" id="RHEA:28490"/>
        <dbReference type="ChEBI" id="CHEBI:15378"/>
        <dbReference type="ChEBI" id="CHEBI:29103"/>
    </reaction>
</comment>
<accession>A0ABY4PE87</accession>
<evidence type="ECO:0000256" key="5">
    <source>
        <dbReference type="ARBA" id="ARBA00022692"/>
    </source>
</evidence>
<comment type="function">
    <text evidence="11">Transport of potassium into the cell. Likely operates as a K(+):H(+) symporter.</text>
</comment>
<dbReference type="PANTHER" id="PTHR30540">
    <property type="entry name" value="OSMOTIC STRESS POTASSIUM TRANSPORTER"/>
    <property type="match status" value="1"/>
</dbReference>
<dbReference type="EMBL" id="CP093365">
    <property type="protein sequence ID" value="UQS83957.1"/>
    <property type="molecule type" value="Genomic_DNA"/>
</dbReference>
<keyword evidence="6 11" id="KW-0769">Symport</keyword>
<dbReference type="Pfam" id="PF02705">
    <property type="entry name" value="K_trans"/>
    <property type="match status" value="1"/>
</dbReference>
<evidence type="ECO:0000256" key="6">
    <source>
        <dbReference type="ARBA" id="ARBA00022847"/>
    </source>
</evidence>
<feature type="transmembrane region" description="Helical" evidence="11">
    <location>
        <begin position="306"/>
        <end position="324"/>
    </location>
</feature>
<keyword evidence="5 11" id="KW-0812">Transmembrane</keyword>
<name>A0ABY4PE87_9LACO</name>
<feature type="domain" description="K+ potassium transporter integral membrane" evidence="12">
    <location>
        <begin position="23"/>
        <end position="470"/>
    </location>
</feature>
<dbReference type="Proteomes" id="UP000831947">
    <property type="component" value="Chromosome"/>
</dbReference>
<evidence type="ECO:0000256" key="11">
    <source>
        <dbReference type="HAMAP-Rule" id="MF_01522"/>
    </source>
</evidence>
<evidence type="ECO:0000256" key="2">
    <source>
        <dbReference type="ARBA" id="ARBA00022448"/>
    </source>
</evidence>
<feature type="transmembrane region" description="Helical" evidence="11">
    <location>
        <begin position="105"/>
        <end position="129"/>
    </location>
</feature>
<organism evidence="14 15">
    <name type="scientific">Bombilactobacillus thymidiniphilus</name>
    <dbReference type="NCBI Taxonomy" id="2923363"/>
    <lineage>
        <taxon>Bacteria</taxon>
        <taxon>Bacillati</taxon>
        <taxon>Bacillota</taxon>
        <taxon>Bacilli</taxon>
        <taxon>Lactobacillales</taxon>
        <taxon>Lactobacillaceae</taxon>
        <taxon>Bombilactobacillus</taxon>
    </lineage>
</organism>
<dbReference type="RefSeq" id="WP_249513142.1">
    <property type="nucleotide sequence ID" value="NZ_CP093365.1"/>
</dbReference>
<evidence type="ECO:0000256" key="4">
    <source>
        <dbReference type="ARBA" id="ARBA00022538"/>
    </source>
</evidence>
<feature type="transmembrane region" description="Helical" evidence="11">
    <location>
        <begin position="181"/>
        <end position="200"/>
    </location>
</feature>
<evidence type="ECO:0000256" key="7">
    <source>
        <dbReference type="ARBA" id="ARBA00022958"/>
    </source>
</evidence>
<dbReference type="Pfam" id="PF22776">
    <property type="entry name" value="K_trans_C"/>
    <property type="match status" value="1"/>
</dbReference>
<keyword evidence="2 11" id="KW-0813">Transport</keyword>
<evidence type="ECO:0000313" key="15">
    <source>
        <dbReference type="Proteomes" id="UP000831947"/>
    </source>
</evidence>
<sequence>MQKFNELDTTKKSAHNRLSMAGILVALGVVYGDIGTSPMYTMSSLIRSNGGLSHISTDFILGSVSLIFWTLTIITTIKYVLIALRADNNGEGGIFALYTLVRRKAKWLIIPAMIGGATFLADGMMTPAVTVTTSVEGLKGVKIFHGVPINNQNTVIFATLIILSILFFIQRFGTEAIGKAFGPIMLIWFTCLALSGLYRLSGDWTFLRAFNPYYAFKVLISPENKNGIFILGSIFLATTGAEALYSDMGHVGRNNIYGSWPYVKICLLINYLGQAVWINQIKDQATYQKINNLNPFFAMVPERYRLAMTFLAAMAAVIASQALISGSYTLVSEAIKLKILPRLRTVYPTNFKGQLYIPAVNNIIWIICLFIVLFFKTSAHMSAAYGLEITITMIMTTLLLNAWLTTTRVNRWLAKFTIGFFLTIELIFIVTNSVKFVHGGYITLGIALILIVIMIIWRYGELLKNDNTFHREYVSLLAYKNQLHDLSNDQSLPLYTTNLVYLTKIKDGYKIKKDILYSILDKRPKRAQVYWFVTVNVTDKPYTTAYSVDTYGTDYMVNVQLYLGFRMEQKVNFFLRQIVNEMMIKKELPRQPQRYTTIPDRSVGDFSFVLIQEILSPDTQLNSAKKNLIRGRLWLQKYTVTPTTWFGLSYSDVVTERVPLKLGQIHSDHLHLIQREPIINYDDEDDED</sequence>
<evidence type="ECO:0000259" key="12">
    <source>
        <dbReference type="Pfam" id="PF02705"/>
    </source>
</evidence>
<gene>
    <name evidence="11" type="primary">kup</name>
    <name evidence="14" type="ORF">MOO47_01860</name>
</gene>
<keyword evidence="4 11" id="KW-0633">Potassium transport</keyword>
<keyword evidence="3 11" id="KW-1003">Cell membrane</keyword>
<proteinExistence type="inferred from homology"/>
<keyword evidence="10 11" id="KW-0472">Membrane</keyword>
<dbReference type="InterPro" id="IPR053951">
    <property type="entry name" value="K_trans_N"/>
</dbReference>
<feature type="domain" description="K+ potassium transporter C-terminal" evidence="13">
    <location>
        <begin position="498"/>
        <end position="655"/>
    </location>
</feature>
<feature type="transmembrane region" description="Helical" evidence="11">
    <location>
        <begin position="382"/>
        <end position="404"/>
    </location>
</feature>
<dbReference type="InterPro" id="IPR023051">
    <property type="entry name" value="Kup"/>
</dbReference>
<evidence type="ECO:0000256" key="1">
    <source>
        <dbReference type="ARBA" id="ARBA00004141"/>
    </source>
</evidence>
<evidence type="ECO:0000256" key="9">
    <source>
        <dbReference type="ARBA" id="ARBA00023065"/>
    </source>
</evidence>
<feature type="transmembrane region" description="Helical" evidence="11">
    <location>
        <begin position="60"/>
        <end position="84"/>
    </location>
</feature>
<dbReference type="PANTHER" id="PTHR30540:SF83">
    <property type="entry name" value="K+ POTASSIUM TRANSPORTER"/>
    <property type="match status" value="1"/>
</dbReference>
<protein>
    <recommendedName>
        <fullName evidence="11">Probable potassium transport system protein Kup</fullName>
    </recommendedName>
</protein>
<evidence type="ECO:0000256" key="3">
    <source>
        <dbReference type="ARBA" id="ARBA00022475"/>
    </source>
</evidence>
<feature type="transmembrane region" description="Helical" evidence="11">
    <location>
        <begin position="149"/>
        <end position="169"/>
    </location>
</feature>
<comment type="similarity">
    <text evidence="11">Belongs to the HAK/KUP transporter (TC 2.A.72) family.</text>
</comment>
<feature type="transmembrane region" description="Helical" evidence="11">
    <location>
        <begin position="441"/>
        <end position="460"/>
    </location>
</feature>
<evidence type="ECO:0000256" key="10">
    <source>
        <dbReference type="ARBA" id="ARBA00023136"/>
    </source>
</evidence>
<dbReference type="InterPro" id="IPR003855">
    <property type="entry name" value="K+_transporter"/>
</dbReference>
<evidence type="ECO:0000313" key="14">
    <source>
        <dbReference type="EMBL" id="UQS83957.1"/>
    </source>
</evidence>
<keyword evidence="7 11" id="KW-0630">Potassium</keyword>
<evidence type="ECO:0000259" key="13">
    <source>
        <dbReference type="Pfam" id="PF22776"/>
    </source>
</evidence>
<keyword evidence="15" id="KW-1185">Reference proteome</keyword>
<feature type="transmembrane region" description="Helical" evidence="11">
    <location>
        <begin position="355"/>
        <end position="375"/>
    </location>
</feature>
<dbReference type="HAMAP" id="MF_01522">
    <property type="entry name" value="Kup"/>
    <property type="match status" value="1"/>
</dbReference>
<keyword evidence="9 11" id="KW-0406">Ion transport</keyword>
<evidence type="ECO:0000256" key="8">
    <source>
        <dbReference type="ARBA" id="ARBA00022989"/>
    </source>
</evidence>
<feature type="transmembrane region" description="Helical" evidence="11">
    <location>
        <begin position="227"/>
        <end position="245"/>
    </location>
</feature>
<comment type="subcellular location">
    <subcellularLocation>
        <location evidence="11">Cell membrane</location>
        <topology evidence="11">Multi-pass membrane protein</topology>
    </subcellularLocation>
    <subcellularLocation>
        <location evidence="1">Membrane</location>
        <topology evidence="1">Multi-pass membrane protein</topology>
    </subcellularLocation>
</comment>
<dbReference type="InterPro" id="IPR053952">
    <property type="entry name" value="K_trans_C"/>
</dbReference>
<feature type="transmembrane region" description="Helical" evidence="11">
    <location>
        <begin position="21"/>
        <end position="40"/>
    </location>
</feature>